<evidence type="ECO:0000313" key="1">
    <source>
        <dbReference type="EMBL" id="MDZ5761783.1"/>
    </source>
</evidence>
<proteinExistence type="predicted"/>
<accession>A0ABU5L6N7</accession>
<gene>
    <name evidence="1" type="ORF">Cyrtocomes_00141</name>
</gene>
<name>A0ABU5L6N7_9RICK</name>
<reference evidence="1 2" key="1">
    <citation type="submission" date="2023-02" db="EMBL/GenBank/DDBJ databases">
        <title>Host association and intracellularity evolved multiple times independently in the Rickettsiales.</title>
        <authorList>
            <person name="Castelli M."/>
            <person name="Nardi T."/>
            <person name="Gammuto L."/>
            <person name="Bellinzona G."/>
            <person name="Sabaneyeva E."/>
            <person name="Potekhin A."/>
            <person name="Serra V."/>
            <person name="Petroni G."/>
            <person name="Sassera D."/>
        </authorList>
    </citation>
    <scope>NUCLEOTIDE SEQUENCE [LARGE SCALE GENOMIC DNA]</scope>
    <source>
        <strain evidence="1 2">BOD18</strain>
    </source>
</reference>
<evidence type="ECO:0000313" key="2">
    <source>
        <dbReference type="Proteomes" id="UP001293791"/>
    </source>
</evidence>
<sequence length="84" mass="9452">MPQNNCVGGAEPTKEELIEDAMRSKLSVDFFYLIGGTDYNFQRHMLNFALYAPNLSGKPDPLEKMKGYFGKIYKGVKGKDGEQI</sequence>
<keyword evidence="2" id="KW-1185">Reference proteome</keyword>
<protein>
    <submittedName>
        <fullName evidence="1">Uncharacterized protein</fullName>
    </submittedName>
</protein>
<organism evidence="1 2">
    <name type="scientific">Candidatus Cyrtobacter comes</name>
    <dbReference type="NCBI Taxonomy" id="675776"/>
    <lineage>
        <taxon>Bacteria</taxon>
        <taxon>Pseudomonadati</taxon>
        <taxon>Pseudomonadota</taxon>
        <taxon>Alphaproteobacteria</taxon>
        <taxon>Rickettsiales</taxon>
        <taxon>Candidatus Midichloriaceae</taxon>
        <taxon>Candidatus Cyrtobacter</taxon>
    </lineage>
</organism>
<dbReference type="EMBL" id="JARGYT010000004">
    <property type="protein sequence ID" value="MDZ5761783.1"/>
    <property type="molecule type" value="Genomic_DNA"/>
</dbReference>
<comment type="caution">
    <text evidence="1">The sequence shown here is derived from an EMBL/GenBank/DDBJ whole genome shotgun (WGS) entry which is preliminary data.</text>
</comment>
<dbReference type="Proteomes" id="UP001293791">
    <property type="component" value="Unassembled WGS sequence"/>
</dbReference>